<sequence>MEVRPGRRLRFPQPQLCSPSGGGGEPDRISNLPQELLLLILTLMGCAATAARTSVLSRRWRDLWTHLRQIVFHNLAPSIV</sequence>
<keyword evidence="4" id="KW-1185">Reference proteome</keyword>
<protein>
    <recommendedName>
        <fullName evidence="2">F-box domain-containing protein</fullName>
    </recommendedName>
</protein>
<feature type="region of interest" description="Disordered" evidence="1">
    <location>
        <begin position="1"/>
        <end position="27"/>
    </location>
</feature>
<dbReference type="Proteomes" id="UP000015105">
    <property type="component" value="Chromosome 7D"/>
</dbReference>
<dbReference type="Gene3D" id="1.20.1280.50">
    <property type="match status" value="1"/>
</dbReference>
<dbReference type="InterPro" id="IPR001810">
    <property type="entry name" value="F-box_dom"/>
</dbReference>
<reference evidence="4" key="2">
    <citation type="journal article" date="2017" name="Nat. Plants">
        <title>The Aegilops tauschii genome reveals multiple impacts of transposons.</title>
        <authorList>
            <person name="Zhao G."/>
            <person name="Zou C."/>
            <person name="Li K."/>
            <person name="Wang K."/>
            <person name="Li T."/>
            <person name="Gao L."/>
            <person name="Zhang X."/>
            <person name="Wang H."/>
            <person name="Yang Z."/>
            <person name="Liu X."/>
            <person name="Jiang W."/>
            <person name="Mao L."/>
            <person name="Kong X."/>
            <person name="Jiao Y."/>
            <person name="Jia J."/>
        </authorList>
    </citation>
    <scope>NUCLEOTIDE SEQUENCE [LARGE SCALE GENOMIC DNA]</scope>
    <source>
        <strain evidence="4">cv. AL8/78</strain>
    </source>
</reference>
<dbReference type="Gramene" id="AET7Gv21268600.3">
    <property type="protein sequence ID" value="AET7Gv21268600.3"/>
    <property type="gene ID" value="AET7Gv21268600"/>
</dbReference>
<accession>A0A453T717</accession>
<dbReference type="SUPFAM" id="SSF81383">
    <property type="entry name" value="F-box domain"/>
    <property type="match status" value="1"/>
</dbReference>
<reference evidence="3" key="3">
    <citation type="journal article" date="2017" name="Nature">
        <title>Genome sequence of the progenitor of the wheat D genome Aegilops tauschii.</title>
        <authorList>
            <person name="Luo M.C."/>
            <person name="Gu Y.Q."/>
            <person name="Puiu D."/>
            <person name="Wang H."/>
            <person name="Twardziok S.O."/>
            <person name="Deal K.R."/>
            <person name="Huo N."/>
            <person name="Zhu T."/>
            <person name="Wang L."/>
            <person name="Wang Y."/>
            <person name="McGuire P.E."/>
            <person name="Liu S."/>
            <person name="Long H."/>
            <person name="Ramasamy R.K."/>
            <person name="Rodriguez J.C."/>
            <person name="Van S.L."/>
            <person name="Yuan L."/>
            <person name="Wang Z."/>
            <person name="Xia Z."/>
            <person name="Xiao L."/>
            <person name="Anderson O.D."/>
            <person name="Ouyang S."/>
            <person name="Liang Y."/>
            <person name="Zimin A.V."/>
            <person name="Pertea G."/>
            <person name="Qi P."/>
            <person name="Bennetzen J.L."/>
            <person name="Dai X."/>
            <person name="Dawson M.W."/>
            <person name="Muller H.G."/>
            <person name="Kugler K."/>
            <person name="Rivarola-Duarte L."/>
            <person name="Spannagl M."/>
            <person name="Mayer K.F.X."/>
            <person name="Lu F.H."/>
            <person name="Bevan M.W."/>
            <person name="Leroy P."/>
            <person name="Li P."/>
            <person name="You F.M."/>
            <person name="Sun Q."/>
            <person name="Liu Z."/>
            <person name="Lyons E."/>
            <person name="Wicker T."/>
            <person name="Salzberg S.L."/>
            <person name="Devos K.M."/>
            <person name="Dvorak J."/>
        </authorList>
    </citation>
    <scope>NUCLEOTIDE SEQUENCE [LARGE SCALE GENOMIC DNA]</scope>
    <source>
        <strain evidence="3">cv. AL8/78</strain>
    </source>
</reference>
<reference evidence="4" key="1">
    <citation type="journal article" date="2014" name="Science">
        <title>Ancient hybridizations among the ancestral genomes of bread wheat.</title>
        <authorList>
            <consortium name="International Wheat Genome Sequencing Consortium,"/>
            <person name="Marcussen T."/>
            <person name="Sandve S.R."/>
            <person name="Heier L."/>
            <person name="Spannagl M."/>
            <person name="Pfeifer M."/>
            <person name="Jakobsen K.S."/>
            <person name="Wulff B.B."/>
            <person name="Steuernagel B."/>
            <person name="Mayer K.F."/>
            <person name="Olsen O.A."/>
        </authorList>
    </citation>
    <scope>NUCLEOTIDE SEQUENCE [LARGE SCALE GENOMIC DNA]</scope>
    <source>
        <strain evidence="4">cv. AL8/78</strain>
    </source>
</reference>
<reference evidence="3" key="4">
    <citation type="submission" date="2019-03" db="UniProtKB">
        <authorList>
            <consortium name="EnsemblPlants"/>
        </authorList>
    </citation>
    <scope>IDENTIFICATION</scope>
</reference>
<dbReference type="InterPro" id="IPR055312">
    <property type="entry name" value="FBL15-like"/>
</dbReference>
<dbReference type="Pfam" id="PF00646">
    <property type="entry name" value="F-box"/>
    <property type="match status" value="1"/>
</dbReference>
<evidence type="ECO:0000259" key="2">
    <source>
        <dbReference type="PROSITE" id="PS50181"/>
    </source>
</evidence>
<proteinExistence type="predicted"/>
<name>A0A453T717_AEGTS</name>
<dbReference type="InterPro" id="IPR036047">
    <property type="entry name" value="F-box-like_dom_sf"/>
</dbReference>
<dbReference type="AlphaFoldDB" id="A0A453T717"/>
<organism evidence="3 4">
    <name type="scientific">Aegilops tauschii subsp. strangulata</name>
    <name type="common">Goatgrass</name>
    <dbReference type="NCBI Taxonomy" id="200361"/>
    <lineage>
        <taxon>Eukaryota</taxon>
        <taxon>Viridiplantae</taxon>
        <taxon>Streptophyta</taxon>
        <taxon>Embryophyta</taxon>
        <taxon>Tracheophyta</taxon>
        <taxon>Spermatophyta</taxon>
        <taxon>Magnoliopsida</taxon>
        <taxon>Liliopsida</taxon>
        <taxon>Poales</taxon>
        <taxon>Poaceae</taxon>
        <taxon>BOP clade</taxon>
        <taxon>Pooideae</taxon>
        <taxon>Triticodae</taxon>
        <taxon>Triticeae</taxon>
        <taxon>Triticinae</taxon>
        <taxon>Aegilops</taxon>
    </lineage>
</organism>
<evidence type="ECO:0000256" key="1">
    <source>
        <dbReference type="SAM" id="MobiDB-lite"/>
    </source>
</evidence>
<dbReference type="PANTHER" id="PTHR34709:SF33">
    <property type="entry name" value="F-BOX DOMAIN-CONTAINING PROTEIN"/>
    <property type="match status" value="1"/>
</dbReference>
<evidence type="ECO:0000313" key="4">
    <source>
        <dbReference type="Proteomes" id="UP000015105"/>
    </source>
</evidence>
<feature type="domain" description="F-box" evidence="2">
    <location>
        <begin position="26"/>
        <end position="75"/>
    </location>
</feature>
<dbReference type="PROSITE" id="PS50181">
    <property type="entry name" value="FBOX"/>
    <property type="match status" value="1"/>
</dbReference>
<dbReference type="EnsemblPlants" id="AET7Gv21268600.3">
    <property type="protein sequence ID" value="AET7Gv21268600.3"/>
    <property type="gene ID" value="AET7Gv21268600"/>
</dbReference>
<reference evidence="3" key="5">
    <citation type="journal article" date="2021" name="G3 (Bethesda)">
        <title>Aegilops tauschii genome assembly Aet v5.0 features greater sequence contiguity and improved annotation.</title>
        <authorList>
            <person name="Wang L."/>
            <person name="Zhu T."/>
            <person name="Rodriguez J.C."/>
            <person name="Deal K.R."/>
            <person name="Dubcovsky J."/>
            <person name="McGuire P.E."/>
            <person name="Lux T."/>
            <person name="Spannagl M."/>
            <person name="Mayer K.F.X."/>
            <person name="Baldrich P."/>
            <person name="Meyers B.C."/>
            <person name="Huo N."/>
            <person name="Gu Y.Q."/>
            <person name="Zhou H."/>
            <person name="Devos K.M."/>
            <person name="Bennetzen J.L."/>
            <person name="Unver T."/>
            <person name="Budak H."/>
            <person name="Gulick P.J."/>
            <person name="Galiba G."/>
            <person name="Kalapos B."/>
            <person name="Nelson D.R."/>
            <person name="Li P."/>
            <person name="You F.M."/>
            <person name="Luo M.C."/>
            <person name="Dvorak J."/>
        </authorList>
    </citation>
    <scope>NUCLEOTIDE SEQUENCE [LARGE SCALE GENOMIC DNA]</scope>
    <source>
        <strain evidence="3">cv. AL8/78</strain>
    </source>
</reference>
<evidence type="ECO:0000313" key="3">
    <source>
        <dbReference type="EnsemblPlants" id="AET7Gv21268600.3"/>
    </source>
</evidence>
<dbReference type="PANTHER" id="PTHR34709">
    <property type="entry name" value="OS10G0396666 PROTEIN"/>
    <property type="match status" value="1"/>
</dbReference>
<feature type="compositionally biased region" description="Basic residues" evidence="1">
    <location>
        <begin position="1"/>
        <end position="10"/>
    </location>
</feature>